<sequence>MKKRLKMPIIILLIFTITMIGPINSAGLGNWFATGVSAGTGLSLIVDKPKQTENRQFSLTLKDDTALSYSDNPPSDKGSVNVVTIAIPVGMSLDLEATKKHNATKNMGTIDFDEESRSAQVTWNTDATEHVYDLLLTAEKAQSYTLQAVRYDASGNMVESNLIAVAVESEQMEEVTPEIDEEETVAPLNPQVMTRVADEMVTLEDVVDPSVANVSTLTEFHNAMMNKDIATINVLADINYAAFSAADASPTNTGAYYQRMPERPFTINGNGHTIDFRNQSYAPYDTYSLPKVVTFNDLNTYGKNYYGFYTDNSAGGTNATNTIVYNNVNYRGSQAIHAPATTTKISGKSSFAQTNSYVSPFDGVSYTTLANQTTFAVGDMNILEGADVKVTNESSGAMYIFTGGTVDIAENSVLDIYTSGTNATVADGAVSGITSYGNIYVRNGATLKMDNAVPSSGTAVGGIWMNAGTFSVSNNAKVDIKARGAMYYGSPFYINGAGTLNVSDDAEFKLEATNTGTSTQDIFSTGTGTILIGRNGVFDVSSDGTGAKYLVYLRGTSKFQFANAKRVDIKFNNTNPAATARLLRMSGNLDVDVQSIQAWNTKTWTDGMDDNSDFIWNPMFGVKVTYSAANVTAATGQSVNAAIKNSFTTNFRTQNFKRVLFEGIPDVDVTIGNLSDNVNRENSRVITGKANPGAVVQLSGDPAIPFGTLDSPNEEDKTTKFHLIADNDGNYRYELPEGKVLTAGSAVTVYAFLNGKDNSAQTVVQDDTVPDAPVLTAIKDVDAVISGQAEAGSTVTIYDSADDSEFVSGVTNGAGNFAIAVPVEKRPMTPNKVYYAVAKDAAGNVSAQSNQMNVVDTTAPTADVIRQFVTLGDTFTTNPKNLVENVTDNAGDGDDNISYAITEVPDVSKIGYSTATVTLTDNAGNAANFVVPVFVQDSSSIKDENYLLHAEDFAVATADLPTTPTALKDMVLEMANVQAYVIATGASAITSVQMAGVETITPTPGKYQVKVTLGELEREITVTVLAGTLQFKSATPEISFGTVAISSREQFLKPQDDVKLTVEDTRSEGTNWKLTAQLDAPLATADGEELINSLFVRSQEDGNTILIPLNSVANEIFSNTSSSDGVTEIDLNTADASELVLNVRPGTARANKEYSTTIHWTLEDTP</sequence>
<evidence type="ECO:0000313" key="4">
    <source>
        <dbReference type="Proteomes" id="UP000295558"/>
    </source>
</evidence>
<feature type="domain" description="WxL" evidence="1">
    <location>
        <begin position="1026"/>
        <end position="1166"/>
    </location>
</feature>
<dbReference type="Pfam" id="PF17936">
    <property type="entry name" value="Big_6"/>
    <property type="match status" value="1"/>
</dbReference>
<dbReference type="Gene3D" id="2.60.40.10">
    <property type="entry name" value="Immunoglobulins"/>
    <property type="match status" value="1"/>
</dbReference>
<evidence type="ECO:0000313" key="3">
    <source>
        <dbReference type="EMBL" id="TDR53114.1"/>
    </source>
</evidence>
<dbReference type="Pfam" id="PF13731">
    <property type="entry name" value="WxL"/>
    <property type="match status" value="1"/>
</dbReference>
<accession>A0A4R6ZLX8</accession>
<dbReference type="InterPro" id="IPR041498">
    <property type="entry name" value="Big_6"/>
</dbReference>
<feature type="domain" description="Bacterial Ig" evidence="2">
    <location>
        <begin position="770"/>
        <end position="849"/>
    </location>
</feature>
<evidence type="ECO:0000259" key="2">
    <source>
        <dbReference type="Pfam" id="PF17936"/>
    </source>
</evidence>
<comment type="caution">
    <text evidence="3">The sequence shown here is derived from an EMBL/GenBank/DDBJ whole genome shotgun (WGS) entry which is preliminary data.</text>
</comment>
<dbReference type="Pfam" id="PF20585">
    <property type="entry name" value="Pectate_lyase_5"/>
    <property type="match status" value="1"/>
</dbReference>
<keyword evidence="4" id="KW-1185">Reference proteome</keyword>
<protein>
    <submittedName>
        <fullName evidence="3">Putative surface cell wall-binding protein</fullName>
    </submittedName>
</protein>
<name>A0A4R6ZLX8_9LIST</name>
<reference evidence="3 4" key="1">
    <citation type="submission" date="2019-03" db="EMBL/GenBank/DDBJ databases">
        <title>Genomic Encyclopedia of Type Strains, Phase III (KMG-III): the genomes of soil and plant-associated and newly described type strains.</title>
        <authorList>
            <person name="Whitman W."/>
        </authorList>
    </citation>
    <scope>NUCLEOTIDE SEQUENCE [LARGE SCALE GENOMIC DNA]</scope>
    <source>
        <strain evidence="3 4">CECT 7972</strain>
    </source>
</reference>
<dbReference type="EMBL" id="SNZK01000005">
    <property type="protein sequence ID" value="TDR53114.1"/>
    <property type="molecule type" value="Genomic_DNA"/>
</dbReference>
<gene>
    <name evidence="3" type="ORF">DFP96_10538</name>
</gene>
<dbReference type="Proteomes" id="UP000295558">
    <property type="component" value="Unassembled WGS sequence"/>
</dbReference>
<dbReference type="InterPro" id="IPR027994">
    <property type="entry name" value="WxL_dom"/>
</dbReference>
<dbReference type="STRING" id="1265846.PROCOU_08202"/>
<proteinExistence type="predicted"/>
<dbReference type="AlphaFoldDB" id="A0A4R6ZLX8"/>
<evidence type="ECO:0000259" key="1">
    <source>
        <dbReference type="Pfam" id="PF13731"/>
    </source>
</evidence>
<dbReference type="InterPro" id="IPR013783">
    <property type="entry name" value="Ig-like_fold"/>
</dbReference>
<organism evidence="3 4">
    <name type="scientific">Listeria rocourtiae</name>
    <dbReference type="NCBI Taxonomy" id="647910"/>
    <lineage>
        <taxon>Bacteria</taxon>
        <taxon>Bacillati</taxon>
        <taxon>Bacillota</taxon>
        <taxon>Bacilli</taxon>
        <taxon>Bacillales</taxon>
        <taxon>Listeriaceae</taxon>
        <taxon>Listeria</taxon>
    </lineage>
</organism>
<dbReference type="InterPro" id="IPR046776">
    <property type="entry name" value="Pectate_lyase_5"/>
</dbReference>